<protein>
    <submittedName>
        <fullName evidence="2">Uncharacterized protein</fullName>
    </submittedName>
</protein>
<feature type="region of interest" description="Disordered" evidence="1">
    <location>
        <begin position="1"/>
        <end position="44"/>
    </location>
</feature>
<name>A0ABS4XC70_9MICC</name>
<sequence length="69" mass="7523">MMASPPEVRWETPPPIASIVVDSPAPLGPSTPKDARPRRHLEEMPSTAVVSPYFVGEIVRENDDVSGRV</sequence>
<organism evidence="2 3">
    <name type="scientific">Paeniglutamicibacter kerguelensis</name>
    <dbReference type="NCBI Taxonomy" id="254788"/>
    <lineage>
        <taxon>Bacteria</taxon>
        <taxon>Bacillati</taxon>
        <taxon>Actinomycetota</taxon>
        <taxon>Actinomycetes</taxon>
        <taxon>Micrococcales</taxon>
        <taxon>Micrococcaceae</taxon>
        <taxon>Paeniglutamicibacter</taxon>
    </lineage>
</organism>
<evidence type="ECO:0000313" key="2">
    <source>
        <dbReference type="EMBL" id="MBP2386075.1"/>
    </source>
</evidence>
<comment type="caution">
    <text evidence="2">The sequence shown here is derived from an EMBL/GenBank/DDBJ whole genome shotgun (WGS) entry which is preliminary data.</text>
</comment>
<dbReference type="Proteomes" id="UP001296993">
    <property type="component" value="Unassembled WGS sequence"/>
</dbReference>
<dbReference type="EMBL" id="JAGIOF010000001">
    <property type="protein sequence ID" value="MBP2386075.1"/>
    <property type="molecule type" value="Genomic_DNA"/>
</dbReference>
<evidence type="ECO:0000256" key="1">
    <source>
        <dbReference type="SAM" id="MobiDB-lite"/>
    </source>
</evidence>
<gene>
    <name evidence="2" type="ORF">JOF47_001586</name>
</gene>
<reference evidence="2 3" key="1">
    <citation type="submission" date="2021-03" db="EMBL/GenBank/DDBJ databases">
        <title>Sequencing the genomes of 1000 actinobacteria strains.</title>
        <authorList>
            <person name="Klenk H.-P."/>
        </authorList>
    </citation>
    <scope>NUCLEOTIDE SEQUENCE [LARGE SCALE GENOMIC DNA]</scope>
    <source>
        <strain evidence="2 3">DSM 15797</strain>
    </source>
</reference>
<accession>A0ABS4XC70</accession>
<evidence type="ECO:0000313" key="3">
    <source>
        <dbReference type="Proteomes" id="UP001296993"/>
    </source>
</evidence>
<proteinExistence type="predicted"/>
<keyword evidence="3" id="KW-1185">Reference proteome</keyword>